<gene>
    <name evidence="1" type="ORF">MCHLO_04067</name>
</gene>
<dbReference type="Proteomes" id="UP000815677">
    <property type="component" value="Unassembled WGS sequence"/>
</dbReference>
<keyword evidence="2" id="KW-1185">Reference proteome</keyword>
<dbReference type="EMBL" id="DF842556">
    <property type="protein sequence ID" value="GAT46557.1"/>
    <property type="molecule type" value="Genomic_DNA"/>
</dbReference>
<name>A0ABQ0L6C1_MYCCL</name>
<organism evidence="1 2">
    <name type="scientific">Mycena chlorophos</name>
    <name type="common">Agaric fungus</name>
    <name type="synonym">Agaricus chlorophos</name>
    <dbReference type="NCBI Taxonomy" id="658473"/>
    <lineage>
        <taxon>Eukaryota</taxon>
        <taxon>Fungi</taxon>
        <taxon>Dikarya</taxon>
        <taxon>Basidiomycota</taxon>
        <taxon>Agaricomycotina</taxon>
        <taxon>Agaricomycetes</taxon>
        <taxon>Agaricomycetidae</taxon>
        <taxon>Agaricales</taxon>
        <taxon>Marasmiineae</taxon>
        <taxon>Mycenaceae</taxon>
        <taxon>Mycena</taxon>
    </lineage>
</organism>
<evidence type="ECO:0000313" key="1">
    <source>
        <dbReference type="EMBL" id="GAT46557.1"/>
    </source>
</evidence>
<protein>
    <submittedName>
        <fullName evidence="1">Uncharacterized protein</fullName>
    </submittedName>
</protein>
<proteinExistence type="predicted"/>
<sequence length="271" mass="30201">DVLARKLIVAVAERDKQREEFKEINQSLNAETRADWQARVTDWLADKSKPNPYVMEGGKDGTSIYLCIAHNGTAGPSEAQAAQLKEAELEEIWALQNTRTKQQAEALESRITAAAFMKGLLQLEDLKRRIKNEVGDSTRTLTAERISQIEELRVSFFKKLAAIQCQQTVFMPGVKELRALEEARRDGTKGRGCAALVPVGAHGNPEMGMPAIAVRRRGEASSRSMRRCARQDSQLTLRQNPHHLPTKQKLGWPACYNTCELADCANYGAHC</sequence>
<reference evidence="1" key="1">
    <citation type="submission" date="2014-09" db="EMBL/GenBank/DDBJ databases">
        <title>Genome sequence of the luminous mushroom Mycena chlorophos for searching fungal bioluminescence genes.</title>
        <authorList>
            <person name="Tanaka Y."/>
            <person name="Kasuga D."/>
            <person name="Oba Y."/>
            <person name="Hase S."/>
            <person name="Sato K."/>
            <person name="Oba Y."/>
            <person name="Sakakibara Y."/>
        </authorList>
    </citation>
    <scope>NUCLEOTIDE SEQUENCE</scope>
</reference>
<evidence type="ECO:0000313" key="2">
    <source>
        <dbReference type="Proteomes" id="UP000815677"/>
    </source>
</evidence>
<accession>A0ABQ0L6C1</accession>
<feature type="non-terminal residue" evidence="1">
    <location>
        <position position="1"/>
    </location>
</feature>